<dbReference type="PANTHER" id="PTHR42024:SF1">
    <property type="entry name" value="AMINO ACID PERMEASE_ SLC12A DOMAIN-CONTAINING PROTEIN"/>
    <property type="match status" value="1"/>
</dbReference>
<evidence type="ECO:0000313" key="4">
    <source>
        <dbReference type="Proteomes" id="UP001175261"/>
    </source>
</evidence>
<dbReference type="PANTHER" id="PTHR42024">
    <property type="entry name" value="AMINO ACID PERMEASE_ SLC12A DOMAIN-CONTAINING PROTEIN"/>
    <property type="match status" value="1"/>
</dbReference>
<proteinExistence type="predicted"/>
<protein>
    <submittedName>
        <fullName evidence="3">Uncharacterized protein</fullName>
    </submittedName>
</protein>
<keyword evidence="2" id="KW-0812">Transmembrane</keyword>
<evidence type="ECO:0000313" key="3">
    <source>
        <dbReference type="EMBL" id="KAK0387792.1"/>
    </source>
</evidence>
<organism evidence="3 4">
    <name type="scientific">Sarocladium strictum</name>
    <name type="common">Black bundle disease fungus</name>
    <name type="synonym">Acremonium strictum</name>
    <dbReference type="NCBI Taxonomy" id="5046"/>
    <lineage>
        <taxon>Eukaryota</taxon>
        <taxon>Fungi</taxon>
        <taxon>Dikarya</taxon>
        <taxon>Ascomycota</taxon>
        <taxon>Pezizomycotina</taxon>
        <taxon>Sordariomycetes</taxon>
        <taxon>Hypocreomycetidae</taxon>
        <taxon>Hypocreales</taxon>
        <taxon>Sarocladiaceae</taxon>
        <taxon>Sarocladium</taxon>
    </lineage>
</organism>
<name>A0AA39GKP1_SARSR</name>
<sequence>MTSHTTNTHGVADPVNSGSEAETQHNAQVEPGNDGGLQPDVPVSSSVSQSTPGSLVDEKAPRAMSPTTSDLVPPPLPYNLREHKLMIALFWLLIFTECTLIPIIFYFTISRLTDMRRGAMFAIITAMFGFISGGEYGLRGLRLAWKGSDYRPLKGGKRWHFDSTHLILGKPYFVMTALMIGFSIPEPPKIRGLSIIMPVGIIMVIVYMMYTGIAYHFQWRLRWHRLSSHVVGEVTPPLTFCIMEDITGCDGGGGSAYRKAALARFNASPRFRRMLVQMLWAWCITGLLVNIPLIILAWTIPEEVAYALGWTVPSLWGGIGAFATIKWGQRCLRIEKERWVQDRSEAMVAG</sequence>
<dbReference type="Proteomes" id="UP001175261">
    <property type="component" value="Unassembled WGS sequence"/>
</dbReference>
<accession>A0AA39GKP1</accession>
<feature type="transmembrane region" description="Helical" evidence="2">
    <location>
        <begin position="279"/>
        <end position="300"/>
    </location>
</feature>
<reference evidence="3" key="1">
    <citation type="submission" date="2022-10" db="EMBL/GenBank/DDBJ databases">
        <title>Determination and structural analysis of whole genome sequence of Sarocladium strictum F4-1.</title>
        <authorList>
            <person name="Hu L."/>
            <person name="Jiang Y."/>
        </authorList>
    </citation>
    <scope>NUCLEOTIDE SEQUENCE</scope>
    <source>
        <strain evidence="3">F4-1</strain>
    </source>
</reference>
<comment type="caution">
    <text evidence="3">The sequence shown here is derived from an EMBL/GenBank/DDBJ whole genome shotgun (WGS) entry which is preliminary data.</text>
</comment>
<feature type="transmembrane region" description="Helical" evidence="2">
    <location>
        <begin position="159"/>
        <end position="183"/>
    </location>
</feature>
<evidence type="ECO:0000256" key="1">
    <source>
        <dbReference type="SAM" id="MobiDB-lite"/>
    </source>
</evidence>
<feature type="transmembrane region" description="Helical" evidence="2">
    <location>
        <begin position="119"/>
        <end position="138"/>
    </location>
</feature>
<feature type="region of interest" description="Disordered" evidence="1">
    <location>
        <begin position="1"/>
        <end position="73"/>
    </location>
</feature>
<keyword evidence="2" id="KW-1133">Transmembrane helix</keyword>
<feature type="compositionally biased region" description="Low complexity" evidence="1">
    <location>
        <begin position="39"/>
        <end position="55"/>
    </location>
</feature>
<feature type="transmembrane region" description="Helical" evidence="2">
    <location>
        <begin position="195"/>
        <end position="217"/>
    </location>
</feature>
<keyword evidence="2" id="KW-0472">Membrane</keyword>
<feature type="transmembrane region" description="Helical" evidence="2">
    <location>
        <begin position="85"/>
        <end position="107"/>
    </location>
</feature>
<gene>
    <name evidence="3" type="ORF">NLU13_4037</name>
</gene>
<feature type="compositionally biased region" description="Polar residues" evidence="1">
    <location>
        <begin position="16"/>
        <end position="27"/>
    </location>
</feature>
<evidence type="ECO:0000256" key="2">
    <source>
        <dbReference type="SAM" id="Phobius"/>
    </source>
</evidence>
<feature type="transmembrane region" description="Helical" evidence="2">
    <location>
        <begin position="306"/>
        <end position="328"/>
    </location>
</feature>
<keyword evidence="4" id="KW-1185">Reference proteome</keyword>
<dbReference type="AlphaFoldDB" id="A0AA39GKP1"/>
<dbReference type="EMBL" id="JAPDFR010000003">
    <property type="protein sequence ID" value="KAK0387792.1"/>
    <property type="molecule type" value="Genomic_DNA"/>
</dbReference>